<reference evidence="14" key="1">
    <citation type="journal article" date="2019" name="Plant J.">
        <title>Chlorella vulgaris genome assembly and annotation reveals the molecular basis for metabolic acclimation to high light conditions.</title>
        <authorList>
            <person name="Cecchin M."/>
            <person name="Marcolungo L."/>
            <person name="Rossato M."/>
            <person name="Girolomoni L."/>
            <person name="Cosentino E."/>
            <person name="Cuine S."/>
            <person name="Li-Beisson Y."/>
            <person name="Delledonne M."/>
            <person name="Ballottari M."/>
        </authorList>
    </citation>
    <scope>NUCLEOTIDE SEQUENCE</scope>
    <source>
        <strain evidence="14">211/11P</strain>
    </source>
</reference>
<feature type="compositionally biased region" description="Basic and acidic residues" evidence="13">
    <location>
        <begin position="144"/>
        <end position="154"/>
    </location>
</feature>
<dbReference type="Proteomes" id="UP001055712">
    <property type="component" value="Unassembled WGS sequence"/>
</dbReference>
<dbReference type="OrthoDB" id="343092at2759"/>
<evidence type="ECO:0000256" key="6">
    <source>
        <dbReference type="ARBA" id="ARBA00022763"/>
    </source>
</evidence>
<evidence type="ECO:0000313" key="15">
    <source>
        <dbReference type="Proteomes" id="UP001055712"/>
    </source>
</evidence>
<keyword evidence="10" id="KW-0234">DNA repair</keyword>
<keyword evidence="4" id="KW-0479">Metal-binding</keyword>
<evidence type="ECO:0000256" key="3">
    <source>
        <dbReference type="ARBA" id="ARBA00022722"/>
    </source>
</evidence>
<feature type="compositionally biased region" description="Low complexity" evidence="13">
    <location>
        <begin position="34"/>
        <end position="43"/>
    </location>
</feature>
<reference evidence="14" key="2">
    <citation type="submission" date="2020-11" db="EMBL/GenBank/DDBJ databases">
        <authorList>
            <person name="Cecchin M."/>
            <person name="Marcolungo L."/>
            <person name="Rossato M."/>
            <person name="Girolomoni L."/>
            <person name="Cosentino E."/>
            <person name="Cuine S."/>
            <person name="Li-Beisson Y."/>
            <person name="Delledonne M."/>
            <person name="Ballottari M."/>
        </authorList>
    </citation>
    <scope>NUCLEOTIDE SEQUENCE</scope>
    <source>
        <strain evidence="14">211/11P</strain>
        <tissue evidence="14">Whole cell</tissue>
    </source>
</reference>
<evidence type="ECO:0000256" key="5">
    <source>
        <dbReference type="ARBA" id="ARBA00022759"/>
    </source>
</evidence>
<evidence type="ECO:0000256" key="8">
    <source>
        <dbReference type="ARBA" id="ARBA00022842"/>
    </source>
</evidence>
<keyword evidence="15" id="KW-1185">Reference proteome</keyword>
<dbReference type="GO" id="GO:0005634">
    <property type="term" value="C:nucleus"/>
    <property type="evidence" value="ECO:0007669"/>
    <property type="project" value="UniProtKB-SubCell"/>
</dbReference>
<evidence type="ECO:0000256" key="2">
    <source>
        <dbReference type="ARBA" id="ARBA00004123"/>
    </source>
</evidence>
<evidence type="ECO:0000313" key="14">
    <source>
        <dbReference type="EMBL" id="KAI3434817.1"/>
    </source>
</evidence>
<keyword evidence="9" id="KW-0233">DNA recombination</keyword>
<feature type="compositionally biased region" description="Low complexity" evidence="13">
    <location>
        <begin position="91"/>
        <end position="130"/>
    </location>
</feature>
<comment type="subcellular location">
    <subcellularLocation>
        <location evidence="2">Nucleus</location>
    </subcellularLocation>
</comment>
<keyword evidence="7" id="KW-0378">Hydrolase</keyword>
<organism evidence="14 15">
    <name type="scientific">Chlorella vulgaris</name>
    <name type="common">Green alga</name>
    <dbReference type="NCBI Taxonomy" id="3077"/>
    <lineage>
        <taxon>Eukaryota</taxon>
        <taxon>Viridiplantae</taxon>
        <taxon>Chlorophyta</taxon>
        <taxon>core chlorophytes</taxon>
        <taxon>Trebouxiophyceae</taxon>
        <taxon>Chlorellales</taxon>
        <taxon>Chlorellaceae</taxon>
        <taxon>Chlorella clade</taxon>
        <taxon>Chlorella</taxon>
    </lineage>
</organism>
<keyword evidence="12" id="KW-0469">Meiosis</keyword>
<evidence type="ECO:0000256" key="1">
    <source>
        <dbReference type="ARBA" id="ARBA00001946"/>
    </source>
</evidence>
<keyword evidence="8" id="KW-0460">Magnesium</keyword>
<dbReference type="PANTHER" id="PTHR21077">
    <property type="entry name" value="EME1 PROTEIN"/>
    <property type="match status" value="1"/>
</dbReference>
<dbReference type="InterPro" id="IPR033310">
    <property type="entry name" value="Mms4/EME1/EME2"/>
</dbReference>
<evidence type="ECO:0000256" key="7">
    <source>
        <dbReference type="ARBA" id="ARBA00022801"/>
    </source>
</evidence>
<comment type="caution">
    <text evidence="14">The sequence shown here is derived from an EMBL/GenBank/DDBJ whole genome shotgun (WGS) entry which is preliminary data.</text>
</comment>
<accession>A0A9D4TUA8</accession>
<evidence type="ECO:0000256" key="10">
    <source>
        <dbReference type="ARBA" id="ARBA00023204"/>
    </source>
</evidence>
<sequence>MPLPLITQIDDGSGDMLLGAAMLRQRRQARAAHKAAQPAAAEAGGSKPTAAAAGMRHQPAPPEQHRQVEAPQRLDNGNGLLDFASLPPGIPQQQQQEPVQGGDVEWRPAAASLPASQPAAAGSRRASLGSEGQPAAKQRRPRRSKEEIEADKQQARNRQALRKAGSKQNALQQVKLLVDAALMSGGTGRAASLGVHMLAALDEHNSGSAAAEKRVQYEVGTLDMAPFKALRWQQKRLVELEVEAGGGGGNGGRGFPGAMSVQASQASGAPGSQQLQEQWEQAPYVMLCFQPQEFIDAVQRDRLASLLTLLDRRAPGQHPFLLVCGLEAYISRTEVASHRADMRGGAAAAAAAAAAGPGAGLGAAPVPPVQQSVKRVMEEFITELAVRCPRLGFRDVVDPAQAAQHVRLTTAAIAAARFKESEGDVWLRVHDKSASQNMNNLLNRHTLDERLQPFMKSIAAIPTVKPGIAHVLATRFGSLGGLMDMLLDPSRPDVEKEKEIAQEMRVSVSASTKMKVGPAAARQLLQLLRCEDPSLRISKEARDDEAA</sequence>
<dbReference type="GO" id="GO:0051321">
    <property type="term" value="P:meiotic cell cycle"/>
    <property type="evidence" value="ECO:0007669"/>
    <property type="project" value="UniProtKB-KW"/>
</dbReference>
<protein>
    <recommendedName>
        <fullName evidence="16">Crossover junction endonuclease EME1</fullName>
    </recommendedName>
</protein>
<dbReference type="GO" id="GO:0004519">
    <property type="term" value="F:endonuclease activity"/>
    <property type="evidence" value="ECO:0007669"/>
    <property type="project" value="UniProtKB-KW"/>
</dbReference>
<keyword evidence="11" id="KW-0539">Nucleus</keyword>
<dbReference type="GO" id="GO:0016787">
    <property type="term" value="F:hydrolase activity"/>
    <property type="evidence" value="ECO:0007669"/>
    <property type="project" value="UniProtKB-KW"/>
</dbReference>
<gene>
    <name evidence="14" type="ORF">D9Q98_002874</name>
</gene>
<keyword evidence="6" id="KW-0227">DNA damage</keyword>
<comment type="cofactor">
    <cofactor evidence="1">
        <name>Mg(2+)</name>
        <dbReference type="ChEBI" id="CHEBI:18420"/>
    </cofactor>
</comment>
<evidence type="ECO:0000256" key="11">
    <source>
        <dbReference type="ARBA" id="ARBA00023242"/>
    </source>
</evidence>
<dbReference type="GO" id="GO:0006310">
    <property type="term" value="P:DNA recombination"/>
    <property type="evidence" value="ECO:0007669"/>
    <property type="project" value="UniProtKB-KW"/>
</dbReference>
<evidence type="ECO:0000256" key="4">
    <source>
        <dbReference type="ARBA" id="ARBA00022723"/>
    </source>
</evidence>
<evidence type="ECO:0000256" key="13">
    <source>
        <dbReference type="SAM" id="MobiDB-lite"/>
    </source>
</evidence>
<dbReference type="AlphaFoldDB" id="A0A9D4TUA8"/>
<feature type="region of interest" description="Disordered" evidence="13">
    <location>
        <begin position="30"/>
        <end position="166"/>
    </location>
</feature>
<evidence type="ECO:0000256" key="12">
    <source>
        <dbReference type="ARBA" id="ARBA00023254"/>
    </source>
</evidence>
<dbReference type="GO" id="GO:0046872">
    <property type="term" value="F:metal ion binding"/>
    <property type="evidence" value="ECO:0007669"/>
    <property type="project" value="UniProtKB-KW"/>
</dbReference>
<dbReference type="EMBL" id="SIDB01000003">
    <property type="protein sequence ID" value="KAI3434817.1"/>
    <property type="molecule type" value="Genomic_DNA"/>
</dbReference>
<evidence type="ECO:0000256" key="9">
    <source>
        <dbReference type="ARBA" id="ARBA00023172"/>
    </source>
</evidence>
<name>A0A9D4TUA8_CHLVU</name>
<dbReference type="Gene3D" id="3.40.50.10130">
    <property type="match status" value="1"/>
</dbReference>
<dbReference type="PANTHER" id="PTHR21077:SF5">
    <property type="entry name" value="CROSSOVER JUNCTION ENDONUCLEASE MMS4"/>
    <property type="match status" value="1"/>
</dbReference>
<evidence type="ECO:0008006" key="16">
    <source>
        <dbReference type="Google" id="ProtNLM"/>
    </source>
</evidence>
<keyword evidence="5" id="KW-0255">Endonuclease</keyword>
<proteinExistence type="predicted"/>
<keyword evidence="3" id="KW-0540">Nuclease</keyword>
<dbReference type="GO" id="GO:0048476">
    <property type="term" value="C:Holliday junction resolvase complex"/>
    <property type="evidence" value="ECO:0007669"/>
    <property type="project" value="InterPro"/>
</dbReference>
<dbReference type="GO" id="GO:0006281">
    <property type="term" value="P:DNA repair"/>
    <property type="evidence" value="ECO:0007669"/>
    <property type="project" value="UniProtKB-KW"/>
</dbReference>